<evidence type="ECO:0000313" key="2">
    <source>
        <dbReference type="Proteomes" id="UP000594759"/>
    </source>
</evidence>
<evidence type="ECO:0000313" key="1">
    <source>
        <dbReference type="EMBL" id="QPH41370.1"/>
    </source>
</evidence>
<dbReference type="KEGG" id="pex:IZT61_08990"/>
<evidence type="ECO:0008006" key="3">
    <source>
        <dbReference type="Google" id="ProtNLM"/>
    </source>
</evidence>
<sequence length="169" mass="18840">MKKTLIVLAVLFITSVSCKKIIDPGGGLCACSPIQEGFLTVVLKNNAGADLLNPATTGYLSKEKIQLYIKNVSGGMRPISYEIRQPFSYDSEKFEFYQLFSAEIFSLATSADTDFYLKLGDSKAYVVNLKKTDDKKVEKLLIDKIEVPLEKSTPTPYAFINNIFSFKQP</sequence>
<reference evidence="1 2" key="1">
    <citation type="submission" date="2020-11" db="EMBL/GenBank/DDBJ databases">
        <title>Pedobacter endophytica, an endophytic bacteria isolated form Carex pumila.</title>
        <authorList>
            <person name="Peng Y."/>
            <person name="Jiang L."/>
            <person name="Lee J."/>
        </authorList>
    </citation>
    <scope>NUCLEOTIDE SEQUENCE [LARGE SCALE GENOMIC DNA]</scope>
    <source>
        <strain evidence="1 2">JBR3-12</strain>
    </source>
</reference>
<dbReference type="RefSeq" id="WP_196100820.1">
    <property type="nucleotide sequence ID" value="NZ_CP064939.1"/>
</dbReference>
<keyword evidence="2" id="KW-1185">Reference proteome</keyword>
<proteinExistence type="predicted"/>
<dbReference type="Proteomes" id="UP000594759">
    <property type="component" value="Chromosome"/>
</dbReference>
<gene>
    <name evidence="1" type="ORF">IZT61_08990</name>
</gene>
<accession>A0A7S9L2N3</accession>
<organism evidence="1 2">
    <name type="scientific">Pedobacter endophyticus</name>
    <dbReference type="NCBI Taxonomy" id="2789740"/>
    <lineage>
        <taxon>Bacteria</taxon>
        <taxon>Pseudomonadati</taxon>
        <taxon>Bacteroidota</taxon>
        <taxon>Sphingobacteriia</taxon>
        <taxon>Sphingobacteriales</taxon>
        <taxon>Sphingobacteriaceae</taxon>
        <taxon>Pedobacter</taxon>
    </lineage>
</organism>
<dbReference type="PROSITE" id="PS51257">
    <property type="entry name" value="PROKAR_LIPOPROTEIN"/>
    <property type="match status" value="1"/>
</dbReference>
<name>A0A7S9L2N3_9SPHI</name>
<dbReference type="AlphaFoldDB" id="A0A7S9L2N3"/>
<protein>
    <recommendedName>
        <fullName evidence="3">Lipoprotein</fullName>
    </recommendedName>
</protein>
<dbReference type="EMBL" id="CP064939">
    <property type="protein sequence ID" value="QPH41370.1"/>
    <property type="molecule type" value="Genomic_DNA"/>
</dbReference>